<feature type="compositionally biased region" description="Polar residues" evidence="4">
    <location>
        <begin position="456"/>
        <end position="471"/>
    </location>
</feature>
<dbReference type="PANTHER" id="PTHR47429:SF2">
    <property type="entry name" value="PROTEIN TWIN LOV 1"/>
    <property type="match status" value="1"/>
</dbReference>
<reference evidence="6" key="1">
    <citation type="submission" date="2021-01" db="EMBL/GenBank/DDBJ databases">
        <authorList>
            <person name="Corre E."/>
            <person name="Pelletier E."/>
            <person name="Niang G."/>
            <person name="Scheremetjew M."/>
            <person name="Finn R."/>
            <person name="Kale V."/>
            <person name="Holt S."/>
            <person name="Cochrane G."/>
            <person name="Meng A."/>
            <person name="Brown T."/>
            <person name="Cohen L."/>
        </authorList>
    </citation>
    <scope>NUCLEOTIDE SEQUENCE</scope>
    <source>
        <strain evidence="6">CCMP1510</strain>
    </source>
</reference>
<dbReference type="EMBL" id="HBIJ01009330">
    <property type="protein sequence ID" value="CAE0365807.1"/>
    <property type="molecule type" value="Transcribed_RNA"/>
</dbReference>
<dbReference type="GO" id="GO:0005634">
    <property type="term" value="C:nucleus"/>
    <property type="evidence" value="ECO:0007669"/>
    <property type="project" value="TreeGrafter"/>
</dbReference>
<dbReference type="InterPro" id="IPR036770">
    <property type="entry name" value="Ankyrin_rpt-contain_sf"/>
</dbReference>
<keyword evidence="2" id="KW-0288">FMN</keyword>
<feature type="region of interest" description="Disordered" evidence="4">
    <location>
        <begin position="242"/>
        <end position="266"/>
    </location>
</feature>
<dbReference type="InterPro" id="IPR035965">
    <property type="entry name" value="PAS-like_dom_sf"/>
</dbReference>
<evidence type="ECO:0000256" key="2">
    <source>
        <dbReference type="ARBA" id="ARBA00022643"/>
    </source>
</evidence>
<dbReference type="SUPFAM" id="SSF55785">
    <property type="entry name" value="PYP-like sensor domain (PAS domain)"/>
    <property type="match status" value="1"/>
</dbReference>
<keyword evidence="1" id="KW-0285">Flavoprotein</keyword>
<protein>
    <recommendedName>
        <fullName evidence="5">PAS domain-containing protein</fullName>
    </recommendedName>
</protein>
<feature type="compositionally biased region" description="Polar residues" evidence="4">
    <location>
        <begin position="242"/>
        <end position="256"/>
    </location>
</feature>
<keyword evidence="3" id="KW-0157">Chromophore</keyword>
<feature type="domain" description="PAS" evidence="5">
    <location>
        <begin position="324"/>
        <end position="416"/>
    </location>
</feature>
<gene>
    <name evidence="6" type="ORF">ALAG00032_LOCUS6551</name>
</gene>
<name>A0A7S3JUY4_9STRA</name>
<evidence type="ECO:0000256" key="3">
    <source>
        <dbReference type="ARBA" id="ARBA00022991"/>
    </source>
</evidence>
<feature type="region of interest" description="Disordered" evidence="4">
    <location>
        <begin position="488"/>
        <end position="557"/>
    </location>
</feature>
<sequence>MAPLEIGKEEEIMVEDDTPKGYFLNALLGRGIKTGPKAFNNPGSGITCVALKYRTEDELPQMYDNDLLRTMYDSPLDQVQNRVQGGGNEKAKLIANAQNATGETLLMKICRRSLSSTPKSNTRGLQVVSLLLKAGANPMTCCDSGRNVLHDVFWTAKPPPDDVLAAMEKLVETLREHTGKDGILELMLSEDKHGYTPLDYVVPSQQPNWRKVVDTVVSWATEEALSEQSAPTLSKNNLTTLQHQQRENNTSTTNSKQQQQQQEARSVISPQGLVFNGISSSVIEIEAINRAQIKIAIDNMCPEDRRLLASLASAHASFLLSDVIDPDAAIVACSPRFMHETGYESCEVLGRNCRFLQGPGTSIAQVDLIRKALRLNATVNVSVLNYKKNGNVFLNNFLLTPLRSNDGTCTYFIGIQNCHPILIEDRRRSLAAAGYMWIDDSDLRSLSPSPEGDVSLPTNPSTNPVDSQGNLSRATSADTLVATSLQMDNSNQPLVVPTSSTHHPTNATSPKSTIHNKRKTPAKPESDTSKRIRSSPTTDSENLSKPDKTPRSTCVLS</sequence>
<dbReference type="InterPro" id="IPR000014">
    <property type="entry name" value="PAS"/>
</dbReference>
<dbReference type="Pfam" id="PF13426">
    <property type="entry name" value="PAS_9"/>
    <property type="match status" value="1"/>
</dbReference>
<dbReference type="Gene3D" id="3.30.450.20">
    <property type="entry name" value="PAS domain"/>
    <property type="match status" value="1"/>
</dbReference>
<evidence type="ECO:0000256" key="1">
    <source>
        <dbReference type="ARBA" id="ARBA00022630"/>
    </source>
</evidence>
<evidence type="ECO:0000259" key="5">
    <source>
        <dbReference type="Pfam" id="PF13426"/>
    </source>
</evidence>
<dbReference type="NCBIfam" id="TIGR00229">
    <property type="entry name" value="sensory_box"/>
    <property type="match status" value="1"/>
</dbReference>
<proteinExistence type="predicted"/>
<feature type="region of interest" description="Disordered" evidence="4">
    <location>
        <begin position="447"/>
        <end position="471"/>
    </location>
</feature>
<dbReference type="AlphaFoldDB" id="A0A7S3JUY4"/>
<feature type="compositionally biased region" description="Polar residues" evidence="4">
    <location>
        <begin position="488"/>
        <end position="513"/>
    </location>
</feature>
<accession>A0A7S3JUY4</accession>
<dbReference type="PANTHER" id="PTHR47429">
    <property type="entry name" value="PROTEIN TWIN LOV 1"/>
    <property type="match status" value="1"/>
</dbReference>
<evidence type="ECO:0000313" key="6">
    <source>
        <dbReference type="EMBL" id="CAE0365807.1"/>
    </source>
</evidence>
<dbReference type="CDD" id="cd00130">
    <property type="entry name" value="PAS"/>
    <property type="match status" value="1"/>
</dbReference>
<organism evidence="6">
    <name type="scientific">Aureoumbra lagunensis</name>
    <dbReference type="NCBI Taxonomy" id="44058"/>
    <lineage>
        <taxon>Eukaryota</taxon>
        <taxon>Sar</taxon>
        <taxon>Stramenopiles</taxon>
        <taxon>Ochrophyta</taxon>
        <taxon>Pelagophyceae</taxon>
        <taxon>Pelagomonadales</taxon>
        <taxon>Aureoumbra</taxon>
    </lineage>
</organism>
<dbReference type="Gene3D" id="1.25.40.20">
    <property type="entry name" value="Ankyrin repeat-containing domain"/>
    <property type="match status" value="1"/>
</dbReference>
<evidence type="ECO:0000256" key="4">
    <source>
        <dbReference type="SAM" id="MobiDB-lite"/>
    </source>
</evidence>